<dbReference type="GO" id="GO:0015244">
    <property type="term" value="F:fluconazole transmembrane transporter activity"/>
    <property type="evidence" value="ECO:0007669"/>
    <property type="project" value="TreeGrafter"/>
</dbReference>
<evidence type="ECO:0000256" key="1">
    <source>
        <dbReference type="ARBA" id="ARBA00004141"/>
    </source>
</evidence>
<evidence type="ECO:0000256" key="2">
    <source>
        <dbReference type="ARBA" id="ARBA00022692"/>
    </source>
</evidence>
<evidence type="ECO:0000313" key="8">
    <source>
        <dbReference type="EMBL" id="KAE8246842.1"/>
    </source>
</evidence>
<keyword evidence="3 6" id="KW-1133">Transmembrane helix</keyword>
<dbReference type="InterPro" id="IPR011701">
    <property type="entry name" value="MFS"/>
</dbReference>
<dbReference type="InterPro" id="IPR036259">
    <property type="entry name" value="MFS_trans_sf"/>
</dbReference>
<dbReference type="Proteomes" id="UP000077521">
    <property type="component" value="Unassembled WGS sequence"/>
</dbReference>
<dbReference type="InterPro" id="IPR020846">
    <property type="entry name" value="MFS_dom"/>
</dbReference>
<keyword evidence="4 6" id="KW-0472">Membrane</keyword>
<dbReference type="SUPFAM" id="SSF103473">
    <property type="entry name" value="MFS general substrate transporter"/>
    <property type="match status" value="1"/>
</dbReference>
<dbReference type="Pfam" id="PF07690">
    <property type="entry name" value="MFS_1"/>
    <property type="match status" value="1"/>
</dbReference>
<evidence type="ECO:0000256" key="5">
    <source>
        <dbReference type="SAM" id="MobiDB-lite"/>
    </source>
</evidence>
<feature type="transmembrane region" description="Helical" evidence="6">
    <location>
        <begin position="418"/>
        <end position="443"/>
    </location>
</feature>
<dbReference type="CDD" id="cd17323">
    <property type="entry name" value="MFS_Tpo1_MDR_like"/>
    <property type="match status" value="1"/>
</dbReference>
<feature type="transmembrane region" description="Helical" evidence="6">
    <location>
        <begin position="449"/>
        <end position="469"/>
    </location>
</feature>
<feature type="transmembrane region" description="Helical" evidence="6">
    <location>
        <begin position="516"/>
        <end position="540"/>
    </location>
</feature>
<feature type="transmembrane region" description="Helical" evidence="6">
    <location>
        <begin position="560"/>
        <end position="577"/>
    </location>
</feature>
<evidence type="ECO:0000313" key="9">
    <source>
        <dbReference type="Proteomes" id="UP000077521"/>
    </source>
</evidence>
<feature type="transmembrane region" description="Helical" evidence="6">
    <location>
        <begin position="207"/>
        <end position="230"/>
    </location>
</feature>
<feature type="compositionally biased region" description="Basic and acidic residues" evidence="5">
    <location>
        <begin position="41"/>
        <end position="55"/>
    </location>
</feature>
<feature type="transmembrane region" description="Helical" evidence="6">
    <location>
        <begin position="242"/>
        <end position="261"/>
    </location>
</feature>
<gene>
    <name evidence="8" type="ORF">A4X13_0g5605</name>
</gene>
<protein>
    <recommendedName>
        <fullName evidence="7">Major facilitator superfamily (MFS) profile domain-containing protein</fullName>
    </recommendedName>
</protein>
<sequence length="628" mass="69384">MYKTIQETTFGQLVYHLSGRRFFKYAEDQPDYKVPEQFQEGYKERVENEKSERNSQQEQPQRPQLADRTTSVQSGQTVFMTPPETPNAEFMLDSKRNSRSGVASPGSTPLSDDATLAEEGRVGEKSGKSSPRLERSSSENSDGKGKEKKFNPYEVKWEEGDPDMPLNWSAPKKCFVTFCICALTFGVYAGSSIVSPAIEDIARSFGVGLPVAGLSLTLFVFGYGSGPLILSPLSEIPQIGRNIPYIVTLAIFVALQVPTALTTSTAGYFICRFLSGFFGSPALATGGATIGDMFGSETRPIALGIWGLSAVCGPTIGPLIGGFAFDHFKTYRWTLWPLLMLSGTVLIFLFFAMPETSASNILTRRARRLRRVTGNKKLRSTGEIQSDHMTGAEIAKMTMVRPFAIAILDPQVFALNMYIALVYACLYCWFESFAIVFTMTYGFNGGETGLAYMGIFVGSIVTYFGYVIFDRLYTVPKMRRNGGHLEPEERLLPALFGAWWLPICLFSFGWTANASIHWMVPIVCSSFFSVGVFLLFQSILNYLADAYPDYQASVLAGNDMMRSFIGGAFPIFALAMFKNLQSNGPAAFPVSWGCSLLGGISILMIPLPFILYKYGKQIRSHSKFAVQD</sequence>
<dbReference type="EMBL" id="LWDF02000450">
    <property type="protein sequence ID" value="KAE8246842.1"/>
    <property type="molecule type" value="Genomic_DNA"/>
</dbReference>
<dbReference type="GO" id="GO:0005886">
    <property type="term" value="C:plasma membrane"/>
    <property type="evidence" value="ECO:0007669"/>
    <property type="project" value="TreeGrafter"/>
</dbReference>
<name>A0A177TKK7_9BASI</name>
<keyword evidence="2 6" id="KW-0812">Transmembrane</keyword>
<evidence type="ECO:0000256" key="6">
    <source>
        <dbReference type="SAM" id="Phobius"/>
    </source>
</evidence>
<feature type="transmembrane region" description="Helical" evidence="6">
    <location>
        <begin position="303"/>
        <end position="325"/>
    </location>
</feature>
<evidence type="ECO:0000256" key="4">
    <source>
        <dbReference type="ARBA" id="ARBA00023136"/>
    </source>
</evidence>
<feature type="transmembrane region" description="Helical" evidence="6">
    <location>
        <begin position="589"/>
        <end position="612"/>
    </location>
</feature>
<evidence type="ECO:0000256" key="3">
    <source>
        <dbReference type="ARBA" id="ARBA00022989"/>
    </source>
</evidence>
<reference evidence="8" key="1">
    <citation type="submission" date="2016-04" db="EMBL/GenBank/DDBJ databases">
        <authorList>
            <person name="Nguyen H.D."/>
            <person name="Samba Siva P."/>
            <person name="Cullis J."/>
            <person name="Levesque C.A."/>
            <person name="Hambleton S."/>
        </authorList>
    </citation>
    <scope>NUCLEOTIDE SEQUENCE</scope>
    <source>
        <strain evidence="8">DAOMC 236416</strain>
    </source>
</reference>
<feature type="compositionally biased region" description="Polar residues" evidence="5">
    <location>
        <begin position="56"/>
        <end position="79"/>
    </location>
</feature>
<feature type="transmembrane region" description="Helical" evidence="6">
    <location>
        <begin position="337"/>
        <end position="362"/>
    </location>
</feature>
<proteinExistence type="predicted"/>
<accession>A0A177TKK7</accession>
<organism evidence="8 9">
    <name type="scientific">Tilletia indica</name>
    <dbReference type="NCBI Taxonomy" id="43049"/>
    <lineage>
        <taxon>Eukaryota</taxon>
        <taxon>Fungi</taxon>
        <taxon>Dikarya</taxon>
        <taxon>Basidiomycota</taxon>
        <taxon>Ustilaginomycotina</taxon>
        <taxon>Exobasidiomycetes</taxon>
        <taxon>Tilletiales</taxon>
        <taxon>Tilletiaceae</taxon>
        <taxon>Tilletia</taxon>
    </lineage>
</organism>
<keyword evidence="9" id="KW-1185">Reference proteome</keyword>
<reference evidence="8" key="2">
    <citation type="journal article" date="2019" name="IMA Fungus">
        <title>Genome sequencing and comparison of five Tilletia species to identify candidate genes for the detection of regulated species infecting wheat.</title>
        <authorList>
            <person name="Nguyen H.D.T."/>
            <person name="Sultana T."/>
            <person name="Kesanakurti P."/>
            <person name="Hambleton S."/>
        </authorList>
    </citation>
    <scope>NUCLEOTIDE SEQUENCE</scope>
    <source>
        <strain evidence="8">DAOMC 236416</strain>
    </source>
</reference>
<feature type="compositionally biased region" description="Polar residues" evidence="5">
    <location>
        <begin position="99"/>
        <end position="110"/>
    </location>
</feature>
<feature type="region of interest" description="Disordered" evidence="5">
    <location>
        <begin position="41"/>
        <end position="153"/>
    </location>
</feature>
<dbReference type="GO" id="GO:1990961">
    <property type="term" value="P:xenobiotic detoxification by transmembrane export across the plasma membrane"/>
    <property type="evidence" value="ECO:0007669"/>
    <property type="project" value="TreeGrafter"/>
</dbReference>
<feature type="transmembrane region" description="Helical" evidence="6">
    <location>
        <begin position="174"/>
        <end position="195"/>
    </location>
</feature>
<dbReference type="PROSITE" id="PS50850">
    <property type="entry name" value="MFS"/>
    <property type="match status" value="1"/>
</dbReference>
<feature type="domain" description="Major facilitator superfamily (MFS) profile" evidence="7">
    <location>
        <begin position="176"/>
        <end position="616"/>
    </location>
</feature>
<feature type="compositionally biased region" description="Basic and acidic residues" evidence="5">
    <location>
        <begin position="118"/>
        <end position="153"/>
    </location>
</feature>
<dbReference type="PANTHER" id="PTHR23502:SF23">
    <property type="entry name" value="FLUCONAZOLE RESISTANCE PROTEIN 1"/>
    <property type="match status" value="1"/>
</dbReference>
<dbReference type="FunFam" id="1.20.1250.20:FF:000011">
    <property type="entry name" value="MFS multidrug transporter, putative"/>
    <property type="match status" value="1"/>
</dbReference>
<comment type="subcellular location">
    <subcellularLocation>
        <location evidence="1">Membrane</location>
        <topology evidence="1">Multi-pass membrane protein</topology>
    </subcellularLocation>
</comment>
<comment type="caution">
    <text evidence="8">The sequence shown here is derived from an EMBL/GenBank/DDBJ whole genome shotgun (WGS) entry which is preliminary data.</text>
</comment>
<feature type="transmembrane region" description="Helical" evidence="6">
    <location>
        <begin position="267"/>
        <end position="291"/>
    </location>
</feature>
<dbReference type="Gene3D" id="1.20.1250.20">
    <property type="entry name" value="MFS general substrate transporter like domains"/>
    <property type="match status" value="1"/>
</dbReference>
<evidence type="ECO:0000259" key="7">
    <source>
        <dbReference type="PROSITE" id="PS50850"/>
    </source>
</evidence>
<feature type="transmembrane region" description="Helical" evidence="6">
    <location>
        <begin position="490"/>
        <end position="510"/>
    </location>
</feature>
<dbReference type="PANTHER" id="PTHR23502">
    <property type="entry name" value="MAJOR FACILITATOR SUPERFAMILY"/>
    <property type="match status" value="1"/>
</dbReference>
<dbReference type="AlphaFoldDB" id="A0A177TKK7"/>